<dbReference type="InterPro" id="IPR011989">
    <property type="entry name" value="ARM-like"/>
</dbReference>
<proteinExistence type="predicted"/>
<dbReference type="RefSeq" id="WP_419189148.1">
    <property type="nucleotide sequence ID" value="NZ_CP036526.1"/>
</dbReference>
<dbReference type="Gene3D" id="3.40.50.1820">
    <property type="entry name" value="alpha/beta hydrolase"/>
    <property type="match status" value="2"/>
</dbReference>
<dbReference type="SUPFAM" id="SSF46626">
    <property type="entry name" value="Cytochrome c"/>
    <property type="match status" value="1"/>
</dbReference>
<dbReference type="NCBIfam" id="TIGR02603">
    <property type="entry name" value="CxxCH_TIGR02603"/>
    <property type="match status" value="1"/>
</dbReference>
<evidence type="ECO:0000256" key="3">
    <source>
        <dbReference type="ARBA" id="ARBA00023004"/>
    </source>
</evidence>
<organism evidence="8 9">
    <name type="scientific">Stieleria marina</name>
    <dbReference type="NCBI Taxonomy" id="1930275"/>
    <lineage>
        <taxon>Bacteria</taxon>
        <taxon>Pseudomonadati</taxon>
        <taxon>Planctomycetota</taxon>
        <taxon>Planctomycetia</taxon>
        <taxon>Pirellulales</taxon>
        <taxon>Pirellulaceae</taxon>
        <taxon>Stieleria</taxon>
    </lineage>
</organism>
<evidence type="ECO:0000313" key="9">
    <source>
        <dbReference type="Proteomes" id="UP000319817"/>
    </source>
</evidence>
<dbReference type="PANTHER" id="PTHR33546">
    <property type="entry name" value="LARGE, MULTIFUNCTIONAL SECRETED PROTEIN-RELATED"/>
    <property type="match status" value="1"/>
</dbReference>
<dbReference type="InterPro" id="IPR014756">
    <property type="entry name" value="Ig_E-set"/>
</dbReference>
<dbReference type="InterPro" id="IPR016024">
    <property type="entry name" value="ARM-type_fold"/>
</dbReference>
<dbReference type="InterPro" id="IPR029062">
    <property type="entry name" value="Class_I_gatase-like"/>
</dbReference>
<keyword evidence="2 4" id="KW-0479">Metal-binding</keyword>
<dbReference type="InterPro" id="IPR009056">
    <property type="entry name" value="Cyt_c-like_dom"/>
</dbReference>
<dbReference type="InterPro" id="IPR013427">
    <property type="entry name" value="Haem-bd_dom_put"/>
</dbReference>
<dbReference type="InterPro" id="IPR036909">
    <property type="entry name" value="Cyt_c-like_dom_sf"/>
</dbReference>
<keyword evidence="8" id="KW-0624">Polysaccharide degradation</keyword>
<keyword evidence="8" id="KW-0378">Hydrolase</keyword>
<evidence type="ECO:0000256" key="6">
    <source>
        <dbReference type="SAM" id="SignalP"/>
    </source>
</evidence>
<dbReference type="InterPro" id="IPR000801">
    <property type="entry name" value="Esterase-like"/>
</dbReference>
<evidence type="ECO:0000256" key="4">
    <source>
        <dbReference type="PROSITE-ProRule" id="PRU00433"/>
    </source>
</evidence>
<sequence length="2163" mass="238347" precursor="true">MKKKFTSTMIGNAIWMFAAFVILATCAASFTQAADLNLLFIGDNGAHQPSRRFQNLAPALEQRGIVMKYTDRMDDVNPESLARFDGVVLYANIDRIDDAPAKALLEYVASGKGFVPLHCATFCWRNNKDIVALMGGQFLRHGGQVFTTQVAAADHPIMKGYGSFTSWDETYIHHLHNEKGRTVLEYRVEGDQADGNEREPWTWTRTHGKGRVFYTAWGHDQRTFDQPGFHNLVERGIRWACGDDPGKVPTFREAQRFVTPKITALRTDVAKFEYVDVGPEIPNYTPSRQWGTQGDPKTLMQKTLSPAESIKHFVTPKGLSVQRYADEHDFESKPISMNWDERGRLWICETLDYPNELGKDRDRIRICEDTDGDHVADKFTVFAEGLSIPTAIVIVRGGAVVQNATETLYLKDTDGDDVADQRTTLITGWSSGDTHGGVSNLRYGLDNWIWGMQGYNNSAPKFDGQQAQRFRQGFFRFKLSQSDPPSVTDLEFVRSSNNNTWGLGISEEGLIFGSTANGNPSMFVPIPNRYYEAVRGWSPSTLGSIADSSRFDPITENVRQVDHHGRYTAGAGHALYTARTFPKQWWNRTAFVCGPTGHLVGTFVLSRAGANYKSTSPINLLASDDEWSAPVMAEVGPDGAVWVIDWYNYIVQHNPTPNGFKTGKGAAYESDLRDKKHGRIYRVVPTEGGTAKLHDFVSLADVPNEQLLKQLKHPSLMWRLQAQRLLIERRADDVLQGLLALLSDESVDEIGLNAGAIHALHTLDGLGYVKLDPQFKAAGYVTRGLQTALAHASAGVRRNAIAVLPHDDTGLALLLQHRELFRDSDAQVKLQAILTLADMPASMEAGELVADLASAETDKVLVDALTSAAANHAVSFLQQVTSQQGKPSNAVLRITRQVTEHLARAKPDAESLQRIIANLADANPALSTPILDGLTGGLPADYEKKSTESLDAAFVKTFENGDSTLKGKLLRLASRTGTNALNKYADEIAKSLVAVIEDQDVSADQRGSAARDLVGFRSTDQDAVATIIDQLTPQTPPSVVDKLLEALPLSESDAAGEVMIKALPAMTPKTKSTALSVVLGKPTWAKSLLAAAEAKQFDLAELSLEQKQSLRSFPDRSLRAQAEKLLAMGGGLPDADRDKVLQSLMHVTDKTGNVDAGREVFKKICAACHQHGEMGKKIGPNLTGMAVHPKHELLTHIIDPSRNVEGNFRLYNVLTLDGKVINGMLAGETRTSITIVDSQAKEINVAREDIEELIASRKSVMPDGVEKQISEKELTDLLEFLTAGGQYIPLPLDKIATAISTKGLFHDGDNGPDRMIFPDWEPKLFRGVPFSLTDPQGKSKPNIILLHGPNGTLPPRMPKSVSLPCGTSAAAIHLLSGVGGWNHPFNSEKTVSLIVRLTYDDGKTEDHELLNAVHFADYISRADVPMSEFAFRLGRQQIRYLSVKPKRPDKIQTIEFVKGADNSAPIVMAATVERLVGGKPAARNMQDGSVSDEPRTKQPRTEQPPQRRRRGGFGGPIELGPDDVAAYDAPPEGFKSKRDDIPRGKLEMIEYESKTVGTTRKMNVYTPPGYSLDKKYPVLYLLHGIGGDETEWQRFATPDVLFDNLIADKKAVPMIVVMPNGRAQKNDRAEGNVMASAPAFAVFEKDLLNDVVPAIESKYSVDTRREKRAIAGLSMGGGQSFNFGLGNLDTFAWVGPFSAAPNTKRAEELIPDVAAAKAKLKLLWISCGNKDGLIRVSQNVHQFLKKNEIDHVWHVDGHGHDPQHWSSSLYWFAQSVFQEGAKRQGNAKEETKASSVKRSGTAPANIIDDFQPATTNQSGKQFPQVNSQGRVKFRIVAPDAKSVGVTFRDSSEFIKDEDGAWVGYTRPLDEGFHYYELIIDGAKVPDPNSKYFFGAMRWGSGVEVPAKDKDFYAVKKVPHGQLREVLFYSESTKTDRRAFVYTPPGYDSDQAKRYPVLYLQHGWGENEYGWSVQGHAGLVMDNLLAEGKAKPFIIVMTYGMTNDVRPGGIGGFDIKHFETVLVDELIPYVDSSFRTLTDQPNRAMAGLSMGGMETKAITLRNFDKFSHIGLFSGGSISMDDVDNTDGFKETVKLVFVSYGSKEVGGGRRPRRGGDPEANAKALKEARINSHYYLSPETAHEWHTWRRSLHEMAPLLFASDDTAE</sequence>
<evidence type="ECO:0000259" key="7">
    <source>
        <dbReference type="PROSITE" id="PS51007"/>
    </source>
</evidence>
<keyword evidence="3 4" id="KW-0408">Iron</keyword>
<keyword evidence="9" id="KW-1185">Reference proteome</keyword>
<dbReference type="GO" id="GO:0046872">
    <property type="term" value="F:metal ion binding"/>
    <property type="evidence" value="ECO:0007669"/>
    <property type="project" value="UniProtKB-KW"/>
</dbReference>
<feature type="domain" description="Cytochrome c" evidence="7">
    <location>
        <begin position="1152"/>
        <end position="1285"/>
    </location>
</feature>
<dbReference type="InterPro" id="IPR011042">
    <property type="entry name" value="6-blade_b-propeller_TolB-like"/>
</dbReference>
<dbReference type="Gene3D" id="1.25.10.10">
    <property type="entry name" value="Leucine-rich Repeat Variant"/>
    <property type="match status" value="1"/>
</dbReference>
<evidence type="ECO:0000256" key="2">
    <source>
        <dbReference type="ARBA" id="ARBA00022723"/>
    </source>
</evidence>
<dbReference type="SUPFAM" id="SSF53474">
    <property type="entry name" value="alpha/beta-Hydrolases"/>
    <property type="match status" value="2"/>
</dbReference>
<dbReference type="Pfam" id="PF23500">
    <property type="entry name" value="DUF7133"/>
    <property type="match status" value="1"/>
</dbReference>
<evidence type="ECO:0000313" key="8">
    <source>
        <dbReference type="EMBL" id="QDT11996.1"/>
    </source>
</evidence>
<dbReference type="CDD" id="cd02858">
    <property type="entry name" value="E_set_Esterase_N"/>
    <property type="match status" value="1"/>
</dbReference>
<keyword evidence="8" id="KW-0326">Glycosidase</keyword>
<accession>A0A517NY11</accession>
<dbReference type="InterPro" id="IPR013783">
    <property type="entry name" value="Ig-like_fold"/>
</dbReference>
<dbReference type="InterPro" id="IPR055557">
    <property type="entry name" value="DUF7133"/>
</dbReference>
<dbReference type="Gene3D" id="2.120.10.30">
    <property type="entry name" value="TolB, C-terminal domain"/>
    <property type="match status" value="1"/>
</dbReference>
<dbReference type="Gene3D" id="2.60.40.10">
    <property type="entry name" value="Immunoglobulins"/>
    <property type="match status" value="1"/>
</dbReference>
<feature type="region of interest" description="Disordered" evidence="5">
    <location>
        <begin position="1479"/>
        <end position="1539"/>
    </location>
</feature>
<reference evidence="8 9" key="1">
    <citation type="submission" date="2019-02" db="EMBL/GenBank/DDBJ databases">
        <title>Deep-cultivation of Planctomycetes and their phenomic and genomic characterization uncovers novel biology.</title>
        <authorList>
            <person name="Wiegand S."/>
            <person name="Jogler M."/>
            <person name="Boedeker C."/>
            <person name="Pinto D."/>
            <person name="Vollmers J."/>
            <person name="Rivas-Marin E."/>
            <person name="Kohn T."/>
            <person name="Peeters S.H."/>
            <person name="Heuer A."/>
            <person name="Rast P."/>
            <person name="Oberbeckmann S."/>
            <person name="Bunk B."/>
            <person name="Jeske O."/>
            <person name="Meyerdierks A."/>
            <person name="Storesund J.E."/>
            <person name="Kallscheuer N."/>
            <person name="Luecker S."/>
            <person name="Lage O.M."/>
            <person name="Pohl T."/>
            <person name="Merkel B.J."/>
            <person name="Hornburger P."/>
            <person name="Mueller R.-W."/>
            <person name="Bruemmer F."/>
            <person name="Labrenz M."/>
            <person name="Spormann A.M."/>
            <person name="Op den Camp H."/>
            <person name="Overmann J."/>
            <person name="Amann R."/>
            <person name="Jetten M.S.M."/>
            <person name="Mascher T."/>
            <person name="Medema M.H."/>
            <person name="Devos D.P."/>
            <person name="Kaster A.-K."/>
            <person name="Ovreas L."/>
            <person name="Rohde M."/>
            <person name="Galperin M.Y."/>
            <person name="Jogler C."/>
        </authorList>
    </citation>
    <scope>NUCLEOTIDE SEQUENCE [LARGE SCALE GENOMIC DNA]</scope>
    <source>
        <strain evidence="8 9">K23_9</strain>
    </source>
</reference>
<keyword evidence="1 4" id="KW-0349">Heme</keyword>
<feature type="signal peptide" evidence="6">
    <location>
        <begin position="1"/>
        <end position="33"/>
    </location>
</feature>
<keyword evidence="6" id="KW-0732">Signal</keyword>
<evidence type="ECO:0000256" key="1">
    <source>
        <dbReference type="ARBA" id="ARBA00022617"/>
    </source>
</evidence>
<dbReference type="Gene3D" id="1.10.760.10">
    <property type="entry name" value="Cytochrome c-like domain"/>
    <property type="match status" value="1"/>
</dbReference>
<dbReference type="Pfam" id="PF13442">
    <property type="entry name" value="Cytochrome_CBB3"/>
    <property type="match status" value="1"/>
</dbReference>
<feature type="chain" id="PRO_5022111238" evidence="6">
    <location>
        <begin position="34"/>
        <end position="2163"/>
    </location>
</feature>
<dbReference type="Gene3D" id="3.40.50.880">
    <property type="match status" value="1"/>
</dbReference>
<keyword evidence="8" id="KW-0119">Carbohydrate metabolism</keyword>
<dbReference type="PANTHER" id="PTHR33546:SF1">
    <property type="entry name" value="LARGE, MULTIFUNCTIONAL SECRETED PROTEIN"/>
    <property type="match status" value="1"/>
</dbReference>
<gene>
    <name evidence="8" type="ORF">K239x_39980</name>
</gene>
<dbReference type="GO" id="GO:0009055">
    <property type="term" value="F:electron transfer activity"/>
    <property type="evidence" value="ECO:0007669"/>
    <property type="project" value="InterPro"/>
</dbReference>
<dbReference type="PROSITE" id="PS51007">
    <property type="entry name" value="CYTC"/>
    <property type="match status" value="1"/>
</dbReference>
<dbReference type="Pfam" id="PF00756">
    <property type="entry name" value="Esterase"/>
    <property type="match status" value="2"/>
</dbReference>
<protein>
    <submittedName>
        <fullName evidence="8">Endo-1,4-beta-xylanase/feruloyl esterase</fullName>
    </submittedName>
</protein>
<dbReference type="SUPFAM" id="SSF81296">
    <property type="entry name" value="E set domains"/>
    <property type="match status" value="1"/>
</dbReference>
<dbReference type="SUPFAM" id="SSF48371">
    <property type="entry name" value="ARM repeat"/>
    <property type="match status" value="1"/>
</dbReference>
<dbReference type="GO" id="GO:0016798">
    <property type="term" value="F:hydrolase activity, acting on glycosyl bonds"/>
    <property type="evidence" value="ECO:0007669"/>
    <property type="project" value="UniProtKB-KW"/>
</dbReference>
<dbReference type="GO" id="GO:0045493">
    <property type="term" value="P:xylan catabolic process"/>
    <property type="evidence" value="ECO:0007669"/>
    <property type="project" value="UniProtKB-KW"/>
</dbReference>
<dbReference type="InterPro" id="IPR013428">
    <property type="entry name" value="Membrane-bound_put_N"/>
</dbReference>
<dbReference type="Proteomes" id="UP000319817">
    <property type="component" value="Chromosome"/>
</dbReference>
<name>A0A517NY11_9BACT</name>
<dbReference type="NCBIfam" id="TIGR02604">
    <property type="entry name" value="Piru_Ver_Nterm"/>
    <property type="match status" value="1"/>
</dbReference>
<keyword evidence="8" id="KW-0858">Xylan degradation</keyword>
<dbReference type="SUPFAM" id="SSF52317">
    <property type="entry name" value="Class I glutamine amidotransferase-like"/>
    <property type="match status" value="1"/>
</dbReference>
<dbReference type="Pfam" id="PF06283">
    <property type="entry name" value="ThuA"/>
    <property type="match status" value="1"/>
</dbReference>
<dbReference type="InterPro" id="IPR029058">
    <property type="entry name" value="AB_hydrolase_fold"/>
</dbReference>
<dbReference type="GO" id="GO:0020037">
    <property type="term" value="F:heme binding"/>
    <property type="evidence" value="ECO:0007669"/>
    <property type="project" value="InterPro"/>
</dbReference>
<dbReference type="InterPro" id="IPR029010">
    <property type="entry name" value="ThuA-like"/>
</dbReference>
<dbReference type="EMBL" id="CP036526">
    <property type="protein sequence ID" value="QDT11996.1"/>
    <property type="molecule type" value="Genomic_DNA"/>
</dbReference>
<evidence type="ECO:0000256" key="5">
    <source>
        <dbReference type="SAM" id="MobiDB-lite"/>
    </source>
</evidence>